<dbReference type="AlphaFoldDB" id="A0A2T0REQ7"/>
<evidence type="ECO:0000256" key="6">
    <source>
        <dbReference type="ARBA" id="ARBA00022989"/>
    </source>
</evidence>
<organism evidence="9 10">
    <name type="scientific">Aliiruegeria haliotis</name>
    <dbReference type="NCBI Taxonomy" id="1280846"/>
    <lineage>
        <taxon>Bacteria</taxon>
        <taxon>Pseudomonadati</taxon>
        <taxon>Pseudomonadota</taxon>
        <taxon>Alphaproteobacteria</taxon>
        <taxon>Rhodobacterales</taxon>
        <taxon>Roseobacteraceae</taxon>
        <taxon>Aliiruegeria</taxon>
    </lineage>
</organism>
<name>A0A2T0REQ7_9RHOB</name>
<feature type="transmembrane region" description="Helical" evidence="8">
    <location>
        <begin position="284"/>
        <end position="306"/>
    </location>
</feature>
<comment type="caution">
    <text evidence="9">The sequence shown here is derived from an EMBL/GenBank/DDBJ whole genome shotgun (WGS) entry which is preliminary data.</text>
</comment>
<feature type="transmembrane region" description="Helical" evidence="8">
    <location>
        <begin position="49"/>
        <end position="69"/>
    </location>
</feature>
<keyword evidence="3" id="KW-1003">Cell membrane</keyword>
<dbReference type="GO" id="GO:0022857">
    <property type="term" value="F:transmembrane transporter activity"/>
    <property type="evidence" value="ECO:0007669"/>
    <property type="project" value="InterPro"/>
</dbReference>
<dbReference type="InterPro" id="IPR001851">
    <property type="entry name" value="ABC_transp_permease"/>
</dbReference>
<keyword evidence="2" id="KW-0813">Transport</keyword>
<dbReference type="EMBL" id="PVTD01000019">
    <property type="protein sequence ID" value="PRY19676.1"/>
    <property type="molecule type" value="Genomic_DNA"/>
</dbReference>
<evidence type="ECO:0000256" key="1">
    <source>
        <dbReference type="ARBA" id="ARBA00004651"/>
    </source>
</evidence>
<dbReference type="Pfam" id="PF02653">
    <property type="entry name" value="BPD_transp_2"/>
    <property type="match status" value="1"/>
</dbReference>
<feature type="transmembrane region" description="Helical" evidence="8">
    <location>
        <begin position="228"/>
        <end position="248"/>
    </location>
</feature>
<evidence type="ECO:0000256" key="2">
    <source>
        <dbReference type="ARBA" id="ARBA00022448"/>
    </source>
</evidence>
<feature type="transmembrane region" description="Helical" evidence="8">
    <location>
        <begin position="178"/>
        <end position="199"/>
    </location>
</feature>
<dbReference type="RefSeq" id="WP_106208314.1">
    <property type="nucleotide sequence ID" value="NZ_PVTD01000019.1"/>
</dbReference>
<evidence type="ECO:0000256" key="3">
    <source>
        <dbReference type="ARBA" id="ARBA00022475"/>
    </source>
</evidence>
<reference evidence="9 10" key="1">
    <citation type="submission" date="2018-03" db="EMBL/GenBank/DDBJ databases">
        <title>Genomic Encyclopedia of Archaeal and Bacterial Type Strains, Phase II (KMG-II): from individual species to whole genera.</title>
        <authorList>
            <person name="Goeker M."/>
        </authorList>
    </citation>
    <scope>NUCLEOTIDE SEQUENCE [LARGE SCALE GENOMIC DNA]</scope>
    <source>
        <strain evidence="9 10">DSM 29328</strain>
    </source>
</reference>
<gene>
    <name evidence="9" type="ORF">CLV78_1198</name>
</gene>
<keyword evidence="5 8" id="KW-0812">Transmembrane</keyword>
<evidence type="ECO:0000313" key="10">
    <source>
        <dbReference type="Proteomes" id="UP000239480"/>
    </source>
</evidence>
<feature type="transmembrane region" description="Helical" evidence="8">
    <location>
        <begin position="133"/>
        <end position="157"/>
    </location>
</feature>
<keyword evidence="10" id="KW-1185">Reference proteome</keyword>
<sequence length="331" mass="34413">MTDATVTPSIMNPRPMLRKFGLPALLLGFVLLATLLSGGKFIQPDNLSVILFQSSIVGVLVIGITFVMLTGGIDLSIVGIMVLSAILMGAAGSERQQMMLLNDIVPYVGPFWALVMALVVAALLGFLNGVISIRFGIPSFIVTLAMGLMLAGVALMVTGGSPIYYPPDFYEVFGETRIFGIVAPVYAFLGLAVLCWWVLKSTRFGVSIYALGGNPHASQLSGIPVVRYQILAFTICGLVAGIAGGLFLSRTGFVAPSSGGDLLLGTIAAVVVGGVSLSGGKGSIVGAVVGVLFLSSLSNLMNILLISPHIQDAISGFFILGAITLSNRLES</sequence>
<evidence type="ECO:0000313" key="9">
    <source>
        <dbReference type="EMBL" id="PRY19676.1"/>
    </source>
</evidence>
<protein>
    <submittedName>
        <fullName evidence="9">Monosaccharide ABC transporter membrane protein (CUT2 family)</fullName>
    </submittedName>
</protein>
<evidence type="ECO:0000256" key="5">
    <source>
        <dbReference type="ARBA" id="ARBA00022692"/>
    </source>
</evidence>
<evidence type="ECO:0000256" key="8">
    <source>
        <dbReference type="SAM" id="Phobius"/>
    </source>
</evidence>
<dbReference type="GO" id="GO:0005886">
    <property type="term" value="C:plasma membrane"/>
    <property type="evidence" value="ECO:0007669"/>
    <property type="project" value="UniProtKB-SubCell"/>
</dbReference>
<feature type="transmembrane region" description="Helical" evidence="8">
    <location>
        <begin position="104"/>
        <end position="127"/>
    </location>
</feature>
<dbReference type="PANTHER" id="PTHR32196">
    <property type="entry name" value="ABC TRANSPORTER PERMEASE PROTEIN YPHD-RELATED-RELATED"/>
    <property type="match status" value="1"/>
</dbReference>
<dbReference type="Proteomes" id="UP000239480">
    <property type="component" value="Unassembled WGS sequence"/>
</dbReference>
<evidence type="ECO:0000256" key="4">
    <source>
        <dbReference type="ARBA" id="ARBA00022519"/>
    </source>
</evidence>
<dbReference type="CDD" id="cd06579">
    <property type="entry name" value="TM_PBP1_transp_AraH_like"/>
    <property type="match status" value="1"/>
</dbReference>
<feature type="transmembrane region" description="Helical" evidence="8">
    <location>
        <begin position="260"/>
        <end position="278"/>
    </location>
</feature>
<proteinExistence type="predicted"/>
<comment type="subcellular location">
    <subcellularLocation>
        <location evidence="1">Cell membrane</location>
        <topology evidence="1">Multi-pass membrane protein</topology>
    </subcellularLocation>
</comment>
<feature type="transmembrane region" description="Helical" evidence="8">
    <location>
        <begin position="20"/>
        <end position="37"/>
    </location>
</feature>
<keyword evidence="4" id="KW-0997">Cell inner membrane</keyword>
<keyword evidence="6 8" id="KW-1133">Transmembrane helix</keyword>
<dbReference type="OrthoDB" id="5422926at2"/>
<evidence type="ECO:0000256" key="7">
    <source>
        <dbReference type="ARBA" id="ARBA00023136"/>
    </source>
</evidence>
<feature type="transmembrane region" description="Helical" evidence="8">
    <location>
        <begin position="75"/>
        <end position="92"/>
    </location>
</feature>
<dbReference type="PANTHER" id="PTHR32196:SF21">
    <property type="entry name" value="ABC TRANSPORTER PERMEASE PROTEIN YPHD-RELATED"/>
    <property type="match status" value="1"/>
</dbReference>
<keyword evidence="7 8" id="KW-0472">Membrane</keyword>
<accession>A0A2T0REQ7</accession>